<dbReference type="PANTHER" id="PTHR48105">
    <property type="entry name" value="THIOREDOXIN REDUCTASE 1-RELATED-RELATED"/>
    <property type="match status" value="1"/>
</dbReference>
<reference evidence="4 5" key="1">
    <citation type="submission" date="2020-07" db="EMBL/GenBank/DDBJ databases">
        <title>isolation of Luteimonas sp. SJ-16.</title>
        <authorList>
            <person name="Huang X.-X."/>
            <person name="Xu L."/>
            <person name="Sun J.-Q."/>
        </authorList>
    </citation>
    <scope>NUCLEOTIDE SEQUENCE [LARGE SCALE GENOMIC DNA]</scope>
    <source>
        <strain evidence="4 5">SJ-16</strain>
    </source>
</reference>
<dbReference type="Gene3D" id="3.50.50.60">
    <property type="entry name" value="FAD/NAD(P)-binding domain"/>
    <property type="match status" value="2"/>
</dbReference>
<organism evidence="4 5">
    <name type="scientific">Luteimonas deserti</name>
    <dbReference type="NCBI Taxonomy" id="2752306"/>
    <lineage>
        <taxon>Bacteria</taxon>
        <taxon>Pseudomonadati</taxon>
        <taxon>Pseudomonadota</taxon>
        <taxon>Gammaproteobacteria</taxon>
        <taxon>Lysobacterales</taxon>
        <taxon>Lysobacteraceae</taxon>
        <taxon>Luteimonas</taxon>
    </lineage>
</organism>
<protein>
    <submittedName>
        <fullName evidence="4">NAD(P)/FAD-dependent oxidoreductase</fullName>
    </submittedName>
</protein>
<dbReference type="AlphaFoldDB" id="A0A7Z0QN77"/>
<dbReference type="InterPro" id="IPR036188">
    <property type="entry name" value="FAD/NAD-bd_sf"/>
</dbReference>
<dbReference type="PRINTS" id="PR00469">
    <property type="entry name" value="PNDRDTASEII"/>
</dbReference>
<evidence type="ECO:0000313" key="4">
    <source>
        <dbReference type="EMBL" id="NYZ61229.1"/>
    </source>
</evidence>
<dbReference type="InterPro" id="IPR050097">
    <property type="entry name" value="Ferredoxin-NADP_redctase_2"/>
</dbReference>
<dbReference type="RefSeq" id="WP_180542992.1">
    <property type="nucleotide sequence ID" value="NZ_JACCJZ010000001.1"/>
</dbReference>
<evidence type="ECO:0000256" key="1">
    <source>
        <dbReference type="ARBA" id="ARBA00022630"/>
    </source>
</evidence>
<accession>A0A7Z0QN77</accession>
<dbReference type="Pfam" id="PF07992">
    <property type="entry name" value="Pyr_redox_2"/>
    <property type="match status" value="2"/>
</dbReference>
<keyword evidence="5" id="KW-1185">Reference proteome</keyword>
<gene>
    <name evidence="4" type="ORF">H0E82_00425</name>
</gene>
<proteinExistence type="predicted"/>
<dbReference type="EMBL" id="JACCJZ010000001">
    <property type="protein sequence ID" value="NYZ61229.1"/>
    <property type="molecule type" value="Genomic_DNA"/>
</dbReference>
<comment type="caution">
    <text evidence="4">The sequence shown here is derived from an EMBL/GenBank/DDBJ whole genome shotgun (WGS) entry which is preliminary data.</text>
</comment>
<feature type="domain" description="FAD/NAD(P)-binding" evidence="3">
    <location>
        <begin position="3"/>
        <end position="138"/>
    </location>
</feature>
<dbReference type="SUPFAM" id="SSF51905">
    <property type="entry name" value="FAD/NAD(P)-binding domain"/>
    <property type="match status" value="1"/>
</dbReference>
<evidence type="ECO:0000256" key="2">
    <source>
        <dbReference type="ARBA" id="ARBA00023002"/>
    </source>
</evidence>
<sequence>MGYDVIVVGGSFAGLSAAQALGRARRSVLVIDGGQPRNRFAAAAHNIFGHDGTPPARLFAHGRAELARYPTVEVRAAQASGVAALAGELVVTLDDGSTRSARRLVLATGLRDSLPDVPGLATRWGTTVLHCPYCHGFEVADRALGVLANHPGAAHQALLLPDWGPTTYFTQGRYPPDADTAAKLAARGVVVEHSPVVGLVGKAPALDGVRLADGRILAVDALFTVPASTQASPFAADLGCAFDDGPLCAHVRVDAMKQTTVPGVYAAGDAASPMHSATTAIAAGVLAGVGAHQSLVAEAASAGFRAA</sequence>
<dbReference type="GO" id="GO:0016491">
    <property type="term" value="F:oxidoreductase activity"/>
    <property type="evidence" value="ECO:0007669"/>
    <property type="project" value="UniProtKB-KW"/>
</dbReference>
<evidence type="ECO:0000313" key="5">
    <source>
        <dbReference type="Proteomes" id="UP000589896"/>
    </source>
</evidence>
<dbReference type="PRINTS" id="PR00368">
    <property type="entry name" value="FADPNR"/>
</dbReference>
<feature type="domain" description="FAD/NAD(P)-binding" evidence="3">
    <location>
        <begin position="182"/>
        <end position="284"/>
    </location>
</feature>
<dbReference type="Proteomes" id="UP000589896">
    <property type="component" value="Unassembled WGS sequence"/>
</dbReference>
<keyword evidence="2" id="KW-0560">Oxidoreductase</keyword>
<dbReference type="InterPro" id="IPR023753">
    <property type="entry name" value="FAD/NAD-binding_dom"/>
</dbReference>
<keyword evidence="1" id="KW-0285">Flavoprotein</keyword>
<evidence type="ECO:0000259" key="3">
    <source>
        <dbReference type="Pfam" id="PF07992"/>
    </source>
</evidence>
<name>A0A7Z0QN77_9GAMM</name>